<evidence type="ECO:0000313" key="12">
    <source>
        <dbReference type="EMBL" id="RZD17193.1"/>
    </source>
</evidence>
<dbReference type="EC" id="2.7.7.7" evidence="12"/>
<keyword evidence="7" id="KW-0239">DNA-directed DNA polymerase</keyword>
<evidence type="ECO:0000256" key="8">
    <source>
        <dbReference type="ARBA" id="ARBA00023125"/>
    </source>
</evidence>
<keyword evidence="6" id="KW-0235">DNA replication</keyword>
<evidence type="ECO:0000256" key="3">
    <source>
        <dbReference type="ARBA" id="ARBA00022490"/>
    </source>
</evidence>
<evidence type="ECO:0000256" key="1">
    <source>
        <dbReference type="ARBA" id="ARBA00004496"/>
    </source>
</evidence>
<keyword evidence="4 12" id="KW-0808">Transferase</keyword>
<dbReference type="Pfam" id="PF02768">
    <property type="entry name" value="DNA_pol3_beta_3"/>
    <property type="match status" value="1"/>
</dbReference>
<dbReference type="Pfam" id="PF00712">
    <property type="entry name" value="DNA_pol3_beta"/>
    <property type="match status" value="1"/>
</dbReference>
<evidence type="ECO:0000256" key="7">
    <source>
        <dbReference type="ARBA" id="ARBA00022932"/>
    </source>
</evidence>
<dbReference type="Gene3D" id="3.10.150.10">
    <property type="entry name" value="DNA Polymerase III, subunit A, domain 2"/>
    <property type="match status" value="3"/>
</dbReference>
<dbReference type="Pfam" id="PF02767">
    <property type="entry name" value="DNA_pol3_beta_2"/>
    <property type="match status" value="1"/>
</dbReference>
<dbReference type="InterPro" id="IPR022634">
    <property type="entry name" value="DNA_polIII_beta_N"/>
</dbReference>
<dbReference type="AlphaFoldDB" id="A0A519BIU6"/>
<dbReference type="InterPro" id="IPR022637">
    <property type="entry name" value="DNA_polIII_beta_cen"/>
</dbReference>
<proteinExistence type="inferred from homology"/>
<evidence type="ECO:0000313" key="13">
    <source>
        <dbReference type="Proteomes" id="UP000316562"/>
    </source>
</evidence>
<dbReference type="GO" id="GO:0008408">
    <property type="term" value="F:3'-5' exonuclease activity"/>
    <property type="evidence" value="ECO:0007669"/>
    <property type="project" value="InterPro"/>
</dbReference>
<dbReference type="SMART" id="SM00480">
    <property type="entry name" value="POL3Bc"/>
    <property type="match status" value="1"/>
</dbReference>
<keyword evidence="8" id="KW-0238">DNA-binding</keyword>
<feature type="domain" description="DNA polymerase III beta sliding clamp N-terminal" evidence="9">
    <location>
        <begin position="66"/>
        <end position="157"/>
    </location>
</feature>
<organism evidence="12 13">
    <name type="scientific">Acididesulfobacter guangdongensis</name>
    <dbReference type="NCBI Taxonomy" id="2597225"/>
    <lineage>
        <taxon>Bacteria</taxon>
        <taxon>Deltaproteobacteria</taxon>
        <taxon>Candidatus Acidulodesulfobacterales</taxon>
        <taxon>Candidatus Acididesulfobacter</taxon>
    </lineage>
</organism>
<comment type="caution">
    <text evidence="12">The sequence shown here is derived from an EMBL/GenBank/DDBJ whole genome shotgun (WGS) entry which is preliminary data.</text>
</comment>
<comment type="subcellular location">
    <subcellularLocation>
        <location evidence="1">Cytoplasm</location>
    </subcellularLocation>
</comment>
<sequence length="461" mass="52558">MFNFKIKKNIFLKSILIVQGATEKKISLPVLSNLLIESVSPNKEILPDIINSDVMLNNSDNKNNGLIKISATDLEITIKDFCSAEIISEGKITLNARTLYNIIKEFPDDKNSKDGKNNKNEEIDIEITETETGLVIISYKKIIFKLTTIPAIDYPTLLDVKTNDNFNVDFKFLKFIINKVIFAVSLLEDTKKSLSGIYFILLETEEKNYLRVVATDGHRLSLAQIPLFNNTDNKINKINEKSSDNIDSIYNKFKEGIIIPKKILSELIKINLDDKDVFVNISINSNNIIFKLNDGINNKNNINSIYGTTFISRLIDGKYPNYEAILPKDNYKTAIIKTAELINSIKRVYVLAEEKSHSVELSFIKNLLIIKTIQTNQGEAVDEIEIEYDGEPINIKLNSKYILDFISNIYDEKIVLKFNTISTPLVIEPLIENKDNSKLKNQTDLNVLDYKLTGVFMPMRY</sequence>
<evidence type="ECO:0000259" key="9">
    <source>
        <dbReference type="Pfam" id="PF00712"/>
    </source>
</evidence>
<dbReference type="InterPro" id="IPR046938">
    <property type="entry name" value="DNA_clamp_sf"/>
</dbReference>
<name>A0A519BIU6_ACIG2</name>
<feature type="domain" description="DNA polymerase III beta sliding clamp central" evidence="10">
    <location>
        <begin position="168"/>
        <end position="321"/>
    </location>
</feature>
<dbReference type="GO" id="GO:0005737">
    <property type="term" value="C:cytoplasm"/>
    <property type="evidence" value="ECO:0007669"/>
    <property type="project" value="UniProtKB-SubCell"/>
</dbReference>
<evidence type="ECO:0000256" key="6">
    <source>
        <dbReference type="ARBA" id="ARBA00022705"/>
    </source>
</evidence>
<dbReference type="InterPro" id="IPR022635">
    <property type="entry name" value="DNA_polIII_beta_C"/>
</dbReference>
<evidence type="ECO:0000259" key="10">
    <source>
        <dbReference type="Pfam" id="PF02767"/>
    </source>
</evidence>
<evidence type="ECO:0000259" key="11">
    <source>
        <dbReference type="Pfam" id="PF02768"/>
    </source>
</evidence>
<keyword evidence="3" id="KW-0963">Cytoplasm</keyword>
<dbReference type="InterPro" id="IPR001001">
    <property type="entry name" value="DNA_polIII_beta"/>
</dbReference>
<evidence type="ECO:0000256" key="4">
    <source>
        <dbReference type="ARBA" id="ARBA00022679"/>
    </source>
</evidence>
<dbReference type="GO" id="GO:0009360">
    <property type="term" value="C:DNA polymerase III complex"/>
    <property type="evidence" value="ECO:0007669"/>
    <property type="project" value="InterPro"/>
</dbReference>
<gene>
    <name evidence="12" type="primary">dnaN</name>
    <name evidence="12" type="ORF">EVJ46_02890</name>
</gene>
<dbReference type="EMBL" id="SGBC01000001">
    <property type="protein sequence ID" value="RZD17193.1"/>
    <property type="molecule type" value="Genomic_DNA"/>
</dbReference>
<dbReference type="NCBIfam" id="TIGR00663">
    <property type="entry name" value="dnan"/>
    <property type="match status" value="1"/>
</dbReference>
<accession>A0A519BIU6</accession>
<keyword evidence="5 12" id="KW-0548">Nucleotidyltransferase</keyword>
<dbReference type="PANTHER" id="PTHR30478:SF0">
    <property type="entry name" value="BETA SLIDING CLAMP"/>
    <property type="match status" value="1"/>
</dbReference>
<dbReference type="CDD" id="cd00140">
    <property type="entry name" value="beta_clamp"/>
    <property type="match status" value="1"/>
</dbReference>
<reference evidence="12 13" key="1">
    <citation type="journal article" date="2019" name="ISME J.">
        <title>Insights into ecological role of a new deltaproteobacterial order Candidatus Acidulodesulfobacterales by metagenomics and metatranscriptomics.</title>
        <authorList>
            <person name="Tan S."/>
            <person name="Liu J."/>
            <person name="Fang Y."/>
            <person name="Hedlund B.P."/>
            <person name="Lian Z.H."/>
            <person name="Huang L.Y."/>
            <person name="Li J.T."/>
            <person name="Huang L.N."/>
            <person name="Li W.J."/>
            <person name="Jiang H.C."/>
            <person name="Dong H.L."/>
            <person name="Shu W.S."/>
        </authorList>
    </citation>
    <scope>NUCLEOTIDE SEQUENCE [LARGE SCALE GENOMIC DNA]</scope>
    <source>
        <strain evidence="12">AP2</strain>
    </source>
</reference>
<comment type="similarity">
    <text evidence="2">Belongs to the beta sliding clamp family.</text>
</comment>
<dbReference type="GO" id="GO:0003677">
    <property type="term" value="F:DNA binding"/>
    <property type="evidence" value="ECO:0007669"/>
    <property type="project" value="UniProtKB-KW"/>
</dbReference>
<dbReference type="Proteomes" id="UP000316562">
    <property type="component" value="Unassembled WGS sequence"/>
</dbReference>
<feature type="domain" description="DNA polymerase III beta sliding clamp C-terminal" evidence="11">
    <location>
        <begin position="325"/>
        <end position="430"/>
    </location>
</feature>
<dbReference type="SUPFAM" id="SSF55979">
    <property type="entry name" value="DNA clamp"/>
    <property type="match status" value="3"/>
</dbReference>
<evidence type="ECO:0000256" key="2">
    <source>
        <dbReference type="ARBA" id="ARBA00010752"/>
    </source>
</evidence>
<dbReference type="PANTHER" id="PTHR30478">
    <property type="entry name" value="DNA POLYMERASE III SUBUNIT BETA"/>
    <property type="match status" value="1"/>
</dbReference>
<dbReference type="GO" id="GO:0003887">
    <property type="term" value="F:DNA-directed DNA polymerase activity"/>
    <property type="evidence" value="ECO:0007669"/>
    <property type="project" value="UniProtKB-KW"/>
</dbReference>
<evidence type="ECO:0000256" key="5">
    <source>
        <dbReference type="ARBA" id="ARBA00022695"/>
    </source>
</evidence>
<protein>
    <submittedName>
        <fullName evidence="12">DNA polymerase III subunit beta</fullName>
        <ecNumber evidence="12">2.7.7.7</ecNumber>
    </submittedName>
</protein>
<dbReference type="GO" id="GO:0006271">
    <property type="term" value="P:DNA strand elongation involved in DNA replication"/>
    <property type="evidence" value="ECO:0007669"/>
    <property type="project" value="TreeGrafter"/>
</dbReference>